<reference evidence="3 4" key="1">
    <citation type="journal article" date="2024" name="Nat. Commun.">
        <title>Phylogenomics reveals the evolutionary origins of lichenization in chlorophyte algae.</title>
        <authorList>
            <person name="Puginier C."/>
            <person name="Libourel C."/>
            <person name="Otte J."/>
            <person name="Skaloud P."/>
            <person name="Haon M."/>
            <person name="Grisel S."/>
            <person name="Petersen M."/>
            <person name="Berrin J.G."/>
            <person name="Delaux P.M."/>
            <person name="Dal Grande F."/>
            <person name="Keller J."/>
        </authorList>
    </citation>
    <scope>NUCLEOTIDE SEQUENCE [LARGE SCALE GENOMIC DNA]</scope>
    <source>
        <strain evidence="3 4">SAG 2523</strain>
    </source>
</reference>
<gene>
    <name evidence="3" type="ORF">WJX84_002105</name>
</gene>
<dbReference type="Proteomes" id="UP001485043">
    <property type="component" value="Unassembled WGS sequence"/>
</dbReference>
<dbReference type="Gene3D" id="3.60.15.10">
    <property type="entry name" value="Ribonuclease Z/Hydroxyacylglutathione hydrolase-like"/>
    <property type="match status" value="1"/>
</dbReference>
<comment type="caution">
    <text evidence="3">The sequence shown here is derived from an EMBL/GenBank/DDBJ whole genome shotgun (WGS) entry which is preliminary data.</text>
</comment>
<evidence type="ECO:0000313" key="4">
    <source>
        <dbReference type="Proteomes" id="UP001485043"/>
    </source>
</evidence>
<proteinExistence type="predicted"/>
<evidence type="ECO:0000313" key="3">
    <source>
        <dbReference type="EMBL" id="KAK9866420.1"/>
    </source>
</evidence>
<dbReference type="SMART" id="SM00849">
    <property type="entry name" value="Lactamase_B"/>
    <property type="match status" value="1"/>
</dbReference>
<keyword evidence="1" id="KW-0732">Signal</keyword>
<protein>
    <recommendedName>
        <fullName evidence="2">Metallo-beta-lactamase domain-containing protein</fullName>
    </recommendedName>
</protein>
<evidence type="ECO:0000259" key="2">
    <source>
        <dbReference type="SMART" id="SM00849"/>
    </source>
</evidence>
<dbReference type="Pfam" id="PF00753">
    <property type="entry name" value="Lactamase_B"/>
    <property type="match status" value="1"/>
</dbReference>
<dbReference type="PANTHER" id="PTHR42951">
    <property type="entry name" value="METALLO-BETA-LACTAMASE DOMAIN-CONTAINING"/>
    <property type="match status" value="1"/>
</dbReference>
<evidence type="ECO:0000256" key="1">
    <source>
        <dbReference type="SAM" id="SignalP"/>
    </source>
</evidence>
<feature type="chain" id="PRO_5043912339" description="Metallo-beta-lactamase domain-containing protein" evidence="1">
    <location>
        <begin position="19"/>
        <end position="308"/>
    </location>
</feature>
<accession>A0AAW1TCE2</accession>
<feature type="domain" description="Metallo-beta-lactamase" evidence="2">
    <location>
        <begin position="58"/>
        <end position="285"/>
    </location>
</feature>
<dbReference type="InterPro" id="IPR036866">
    <property type="entry name" value="RibonucZ/Hydroxyglut_hydro"/>
</dbReference>
<dbReference type="InterPro" id="IPR050855">
    <property type="entry name" value="NDM-1-like"/>
</dbReference>
<dbReference type="SUPFAM" id="SSF56281">
    <property type="entry name" value="Metallo-hydrolase/oxidoreductase"/>
    <property type="match status" value="1"/>
</dbReference>
<dbReference type="PANTHER" id="PTHR42951:SF4">
    <property type="entry name" value="ACYL-COENZYME A THIOESTERASE MBLAC2"/>
    <property type="match status" value="1"/>
</dbReference>
<keyword evidence="4" id="KW-1185">Reference proteome</keyword>
<dbReference type="EMBL" id="JALJOV010000163">
    <property type="protein sequence ID" value="KAK9866420.1"/>
    <property type="molecule type" value="Genomic_DNA"/>
</dbReference>
<feature type="signal peptide" evidence="1">
    <location>
        <begin position="1"/>
        <end position="18"/>
    </location>
</feature>
<dbReference type="InterPro" id="IPR001279">
    <property type="entry name" value="Metallo-B-lactamas"/>
</dbReference>
<sequence length="308" mass="33902">MFGRRGILLIASIAVATAAFLRFGQPTHEKLAKFEELRPGLFRHSLEVSPLTQIFTLPVATWLLKGGQEHSWILVDSGVGLTTYQKSYRAALKSALGRKDKIKLLLLTHSHTDHTEGLPWLLEEYPEAWLAFHEKEAPYVSGGASYAELDGESWIWNVTKAYHNINSSMPVERCITLKGRHGDVAKEIAEAIPDASSWLPEGFLEYLHTPGHAIGHTAFIHKPTSSVIAGDVFGYRAPAWSFKKPKPGPGFSPPVFLSTLNSTLARESAKLVASLPGIETVFPSHDNQAGASVAELRLWTAGFTHDSW</sequence>
<dbReference type="AlphaFoldDB" id="A0AAW1TCE2"/>
<organism evidence="3 4">
    <name type="scientific">Apatococcus fuscideae</name>
    <dbReference type="NCBI Taxonomy" id="2026836"/>
    <lineage>
        <taxon>Eukaryota</taxon>
        <taxon>Viridiplantae</taxon>
        <taxon>Chlorophyta</taxon>
        <taxon>core chlorophytes</taxon>
        <taxon>Trebouxiophyceae</taxon>
        <taxon>Chlorellales</taxon>
        <taxon>Chlorellaceae</taxon>
        <taxon>Apatococcus</taxon>
    </lineage>
</organism>
<name>A0AAW1TCE2_9CHLO</name>